<dbReference type="GO" id="GO:0031012">
    <property type="term" value="C:extracellular matrix"/>
    <property type="evidence" value="ECO:0007669"/>
    <property type="project" value="TreeGrafter"/>
</dbReference>
<evidence type="ECO:0000313" key="3">
    <source>
        <dbReference type="Proteomes" id="UP000324832"/>
    </source>
</evidence>
<dbReference type="PANTHER" id="PTHR46145:SF4">
    <property type="entry name" value="HEPARANASE"/>
    <property type="match status" value="1"/>
</dbReference>
<dbReference type="PROSITE" id="PS51257">
    <property type="entry name" value="PROKAR_LIPOPROTEIN"/>
    <property type="match status" value="1"/>
</dbReference>
<proteinExistence type="inferred from homology"/>
<comment type="similarity">
    <text evidence="1">Belongs to the glycosyl hydrolase 79 family.</text>
</comment>
<evidence type="ECO:0008006" key="4">
    <source>
        <dbReference type="Google" id="ProtNLM"/>
    </source>
</evidence>
<dbReference type="InterPro" id="IPR005199">
    <property type="entry name" value="Glyco_hydro_79"/>
</dbReference>
<dbReference type="InterPro" id="IPR017853">
    <property type="entry name" value="GH"/>
</dbReference>
<keyword evidence="3" id="KW-1185">Reference proteome</keyword>
<accession>A0A5E4QF68</accession>
<dbReference type="GO" id="GO:0005615">
    <property type="term" value="C:extracellular space"/>
    <property type="evidence" value="ECO:0007669"/>
    <property type="project" value="TreeGrafter"/>
</dbReference>
<dbReference type="Pfam" id="PF03662">
    <property type="entry name" value="Glyco_hydro_79n"/>
    <property type="match status" value="1"/>
</dbReference>
<evidence type="ECO:0000256" key="1">
    <source>
        <dbReference type="ARBA" id="ARBA00009800"/>
    </source>
</evidence>
<evidence type="ECO:0000313" key="2">
    <source>
        <dbReference type="EMBL" id="VVC96126.1"/>
    </source>
</evidence>
<feature type="non-terminal residue" evidence="2">
    <location>
        <position position="493"/>
    </location>
</feature>
<dbReference type="GO" id="GO:0016798">
    <property type="term" value="F:hydrolase activity, acting on glycosyl bonds"/>
    <property type="evidence" value="ECO:0007669"/>
    <property type="project" value="InterPro"/>
</dbReference>
<gene>
    <name evidence="2" type="ORF">LSINAPIS_LOCUS7687</name>
</gene>
<dbReference type="GO" id="GO:0016020">
    <property type="term" value="C:membrane"/>
    <property type="evidence" value="ECO:0007669"/>
    <property type="project" value="InterPro"/>
</dbReference>
<protein>
    <recommendedName>
        <fullName evidence="4">Heparanase</fullName>
    </recommendedName>
</protein>
<organism evidence="2 3">
    <name type="scientific">Leptidea sinapis</name>
    <dbReference type="NCBI Taxonomy" id="189913"/>
    <lineage>
        <taxon>Eukaryota</taxon>
        <taxon>Metazoa</taxon>
        <taxon>Ecdysozoa</taxon>
        <taxon>Arthropoda</taxon>
        <taxon>Hexapoda</taxon>
        <taxon>Insecta</taxon>
        <taxon>Pterygota</taxon>
        <taxon>Neoptera</taxon>
        <taxon>Endopterygota</taxon>
        <taxon>Lepidoptera</taxon>
        <taxon>Glossata</taxon>
        <taxon>Ditrysia</taxon>
        <taxon>Papilionoidea</taxon>
        <taxon>Pieridae</taxon>
        <taxon>Dismorphiinae</taxon>
        <taxon>Leptidea</taxon>
    </lineage>
</organism>
<dbReference type="AlphaFoldDB" id="A0A5E4QF68"/>
<dbReference type="Gene3D" id="3.20.20.80">
    <property type="entry name" value="Glycosidases"/>
    <property type="match status" value="1"/>
</dbReference>
<dbReference type="SUPFAM" id="SSF51445">
    <property type="entry name" value="(Trans)glycosidases"/>
    <property type="match status" value="1"/>
</dbReference>
<dbReference type="Proteomes" id="UP000324832">
    <property type="component" value="Unassembled WGS sequence"/>
</dbReference>
<dbReference type="PANTHER" id="PTHR46145">
    <property type="entry name" value="HEPARANASE"/>
    <property type="match status" value="1"/>
</dbReference>
<reference evidence="2 3" key="1">
    <citation type="submission" date="2017-07" db="EMBL/GenBank/DDBJ databases">
        <authorList>
            <person name="Talla V."/>
            <person name="Backstrom N."/>
        </authorList>
    </citation>
    <scope>NUCLEOTIDE SEQUENCE [LARGE SCALE GENOMIC DNA]</scope>
</reference>
<sequence>MLSNKRLVLACAFLFSCNIALISVYFKYNSGEKCYITIDQHQDVISYLPESFLSIGIDASEIQNFHTIDFSKNKFRELASALSPARLRLGGTMSERLIFSSDDNTVATCDSCPISLSKSLCQSEKWKEINNFCKATGLKLLFSFNVLLRNENEWNTENAQQILEYSKANGFDVDWQLGNEPNSFRHVFNITITPQMLAHDFKKLRRLLNHSGYKHSLLVGPDTTRPQDHQPNCLKYMVEFLGNMSHINIRSWHQYYLDSKTATLADFWNPDTFNLLKVQIKTMKDHTKKYNHIPMWLTETSSSYGSGAPGLSNTFAGTPLWIDKLGLAAKNNITTVIRQSFFGGNYSLVDHNLEPLPDWWASVLYKKVVGNKVLHIDCHCSRYQRLYAHCANRKYTNDTSAVTVYGVNLQMKKARFLLNGTALHGDNLIIDEFIIRAPSNNRRSKTILLNGWPLLYESPLPDFTPNQHLYGNHISMPPYSVGFWVIKNTSVNV</sequence>
<dbReference type="EMBL" id="FZQP02002560">
    <property type="protein sequence ID" value="VVC96126.1"/>
    <property type="molecule type" value="Genomic_DNA"/>
</dbReference>
<name>A0A5E4QF68_9NEOP</name>